<evidence type="ECO:0000313" key="1">
    <source>
        <dbReference type="EMBL" id="KAI4863033.1"/>
    </source>
</evidence>
<accession>A0ACB9YUL7</accession>
<reference evidence="1 2" key="1">
    <citation type="journal article" date="2022" name="New Phytol.">
        <title>Ecological generalism drives hyperdiversity of secondary metabolite gene clusters in xylarialean endophytes.</title>
        <authorList>
            <person name="Franco M.E.E."/>
            <person name="Wisecaver J.H."/>
            <person name="Arnold A.E."/>
            <person name="Ju Y.M."/>
            <person name="Slot J.C."/>
            <person name="Ahrendt S."/>
            <person name="Moore L.P."/>
            <person name="Eastman K.E."/>
            <person name="Scott K."/>
            <person name="Konkel Z."/>
            <person name="Mondo S.J."/>
            <person name="Kuo A."/>
            <person name="Hayes R.D."/>
            <person name="Haridas S."/>
            <person name="Andreopoulos B."/>
            <person name="Riley R."/>
            <person name="LaButti K."/>
            <person name="Pangilinan J."/>
            <person name="Lipzen A."/>
            <person name="Amirebrahimi M."/>
            <person name="Yan J."/>
            <person name="Adam C."/>
            <person name="Keymanesh K."/>
            <person name="Ng V."/>
            <person name="Louie K."/>
            <person name="Northen T."/>
            <person name="Drula E."/>
            <person name="Henrissat B."/>
            <person name="Hsieh H.M."/>
            <person name="Youens-Clark K."/>
            <person name="Lutzoni F."/>
            <person name="Miadlikowska J."/>
            <person name="Eastwood D.C."/>
            <person name="Hamelin R.C."/>
            <person name="Grigoriev I.V."/>
            <person name="U'Ren J.M."/>
        </authorList>
    </citation>
    <scope>NUCLEOTIDE SEQUENCE [LARGE SCALE GENOMIC DNA]</scope>
    <source>
        <strain evidence="1 2">CBS 119005</strain>
    </source>
</reference>
<protein>
    <submittedName>
        <fullName evidence="1">Uncharacterized protein</fullName>
    </submittedName>
</protein>
<dbReference type="Proteomes" id="UP001497700">
    <property type="component" value="Unassembled WGS sequence"/>
</dbReference>
<evidence type="ECO:0000313" key="2">
    <source>
        <dbReference type="Proteomes" id="UP001497700"/>
    </source>
</evidence>
<comment type="caution">
    <text evidence="1">The sequence shown here is derived from an EMBL/GenBank/DDBJ whole genome shotgun (WGS) entry which is preliminary data.</text>
</comment>
<sequence>MSSTSSLSRTRSLRKPATGGHEFGKKDGPTTRSEAARTTSPSRLPVKPTMTTRSAAAGSSSSTTTTTRTRAPTSTTARPLSGVYSKPPPTLGNGTTRPLGRAPSTRQPPSSTTTAGTSTTRTATTTTSRPRSSGGPPPTTASNRLMGHSRSRSTVTSLTSATTLRPISSSQQSSTSSGRSSPAASTISTASSRPPQTRSQTHARAKSQSQTSFQHQPPGAGPTSRPAFNTHQQHYSPAKSLAPKPLTSTYLAPPSPSKLPANVALSAETSRLQAELLQLSLLRRDAATVDAEWRASARTKLGARFARLASDDEALLQLERRGVEARNAAALARWGGGGGLEEKVQILDEVLNGVWQLGEPGGRYERVARGFETWAERMAAIIAAQRGGDADALVGDGEEVRFLGELDRGWKQDCLGLARKLEGWRALLQELGDVEGDDDDDNQQQQRSSSGLAKMLDGCRALVRDMLAELAVMERIERDAARAEDAWIESMNRAIEDEAEDDTPAARAYVPLWKLAV</sequence>
<keyword evidence="2" id="KW-1185">Reference proteome</keyword>
<gene>
    <name evidence="1" type="ORF">F4820DRAFT_428455</name>
</gene>
<proteinExistence type="predicted"/>
<dbReference type="EMBL" id="MU393513">
    <property type="protein sequence ID" value="KAI4863033.1"/>
    <property type="molecule type" value="Genomic_DNA"/>
</dbReference>
<organism evidence="1 2">
    <name type="scientific">Hypoxylon rubiginosum</name>
    <dbReference type="NCBI Taxonomy" id="110542"/>
    <lineage>
        <taxon>Eukaryota</taxon>
        <taxon>Fungi</taxon>
        <taxon>Dikarya</taxon>
        <taxon>Ascomycota</taxon>
        <taxon>Pezizomycotina</taxon>
        <taxon>Sordariomycetes</taxon>
        <taxon>Xylariomycetidae</taxon>
        <taxon>Xylariales</taxon>
        <taxon>Hypoxylaceae</taxon>
        <taxon>Hypoxylon</taxon>
    </lineage>
</organism>
<name>A0ACB9YUL7_9PEZI</name>